<evidence type="ECO:0000256" key="1">
    <source>
        <dbReference type="SAM" id="MobiDB-lite"/>
    </source>
</evidence>
<feature type="region of interest" description="Disordered" evidence="1">
    <location>
        <begin position="33"/>
        <end position="54"/>
    </location>
</feature>
<proteinExistence type="predicted"/>
<organism evidence="2 3">
    <name type="scientific">Sphagnum jensenii</name>
    <dbReference type="NCBI Taxonomy" id="128206"/>
    <lineage>
        <taxon>Eukaryota</taxon>
        <taxon>Viridiplantae</taxon>
        <taxon>Streptophyta</taxon>
        <taxon>Embryophyta</taxon>
        <taxon>Bryophyta</taxon>
        <taxon>Sphagnophytina</taxon>
        <taxon>Sphagnopsida</taxon>
        <taxon>Sphagnales</taxon>
        <taxon>Sphagnaceae</taxon>
        <taxon>Sphagnum</taxon>
    </lineage>
</organism>
<feature type="compositionally biased region" description="Low complexity" evidence="1">
    <location>
        <begin position="33"/>
        <end position="47"/>
    </location>
</feature>
<gene>
    <name evidence="2" type="ORF">CSSPJE1EN1_LOCUS2786</name>
</gene>
<reference evidence="2" key="1">
    <citation type="submission" date="2024-02" db="EMBL/GenBank/DDBJ databases">
        <authorList>
            <consortium name="ELIXIR-Norway"/>
            <consortium name="Elixir Norway"/>
        </authorList>
    </citation>
    <scope>NUCLEOTIDE SEQUENCE</scope>
</reference>
<dbReference type="EMBL" id="OZ020105">
    <property type="protein sequence ID" value="CAK9257308.1"/>
    <property type="molecule type" value="Genomic_DNA"/>
</dbReference>
<accession>A0ABP0VU63</accession>
<keyword evidence="3" id="KW-1185">Reference proteome</keyword>
<protein>
    <submittedName>
        <fullName evidence="2">Uncharacterized protein</fullName>
    </submittedName>
</protein>
<name>A0ABP0VU63_9BRYO</name>
<evidence type="ECO:0000313" key="3">
    <source>
        <dbReference type="Proteomes" id="UP001497444"/>
    </source>
</evidence>
<sequence>MKRKQFDEMTGLDDVPRLSGIFLPSMFVLPLSSSNPPTAAAPPRNNSLKASADSAIRWREQQQEKTRLIRQEIHRFWRYSFEADS</sequence>
<evidence type="ECO:0000313" key="2">
    <source>
        <dbReference type="EMBL" id="CAK9257308.1"/>
    </source>
</evidence>
<dbReference type="Proteomes" id="UP001497444">
    <property type="component" value="Chromosome 10"/>
</dbReference>